<gene>
    <name evidence="4" type="ORF">CKAH01_09262</name>
</gene>
<dbReference type="CDD" id="cd12148">
    <property type="entry name" value="fungal_TF_MHR"/>
    <property type="match status" value="1"/>
</dbReference>
<dbReference type="GO" id="GO:0003677">
    <property type="term" value="F:DNA binding"/>
    <property type="evidence" value="ECO:0007669"/>
    <property type="project" value="InterPro"/>
</dbReference>
<reference evidence="4" key="1">
    <citation type="submission" date="2023-02" db="EMBL/GenBank/DDBJ databases">
        <title>Colletotrichum kahawae CIFC_Que2 genome sequencing and assembly.</title>
        <authorList>
            <person name="Baroncelli R."/>
        </authorList>
    </citation>
    <scope>NUCLEOTIDE SEQUENCE</scope>
    <source>
        <strain evidence="4">CIFC_Que2</strain>
    </source>
</reference>
<evidence type="ECO:0000313" key="5">
    <source>
        <dbReference type="Proteomes" id="UP001281614"/>
    </source>
</evidence>
<evidence type="ECO:0000256" key="2">
    <source>
        <dbReference type="ARBA" id="ARBA00023242"/>
    </source>
</evidence>
<proteinExistence type="predicted"/>
<dbReference type="GO" id="GO:0005634">
    <property type="term" value="C:nucleus"/>
    <property type="evidence" value="ECO:0007669"/>
    <property type="project" value="UniProtKB-SubCell"/>
</dbReference>
<comment type="subcellular location">
    <subcellularLocation>
        <location evidence="1">Nucleus</location>
    </subcellularLocation>
</comment>
<protein>
    <submittedName>
        <fullName evidence="4">Nucleus protein</fullName>
    </submittedName>
</protein>
<dbReference type="InterPro" id="IPR007219">
    <property type="entry name" value="XnlR_reg_dom"/>
</dbReference>
<dbReference type="Proteomes" id="UP001281614">
    <property type="component" value="Unassembled WGS sequence"/>
</dbReference>
<keyword evidence="5" id="KW-1185">Reference proteome</keyword>
<name>A0AAD9Y0M6_COLKA</name>
<dbReference type="Pfam" id="PF04082">
    <property type="entry name" value="Fungal_trans"/>
    <property type="match status" value="1"/>
</dbReference>
<evidence type="ECO:0000313" key="4">
    <source>
        <dbReference type="EMBL" id="KAK2731004.1"/>
    </source>
</evidence>
<sequence length="426" mass="49567">MSWSRMSSWDDVTSCCPDQEASEQLIAYDKKWNFWVHYALEYPGFQEEHIKFMVALKNGTLLSDCDPAWLSLYFSVITAALLMMDDDEACLILPGNHPRVLRDWYESALFCMYRAVFMRIAQIRIVQAVAVLGMCFYNFGDSELSRHLWSCAIRTAQTLGLDGSRGDDIPTEMSQEAQNRLWWTLVICEWLAVPYHIPQVDEGDFNVPLPSRDPEHDIPGGIQPVQYHIFMARTSIVYHRFRSALREGARPIAVVVRLADDELAEVINTLPEHLQPDGGKHRRIQNLEIEHPWIKWQRFDISLVLLHHRMRINRALQKQWMTSPGQYEWARTVCIRSAMDIIWITHNWDQPAAMRRQWALSLHIFVAAIFLLRESRRASPNLEVDFSDEVQLAIRYLDEVKSRNAIADRASDILRDSIKHMDDPMS</sequence>
<dbReference type="AlphaFoldDB" id="A0AAD9Y0M6"/>
<keyword evidence="2" id="KW-0539">Nucleus</keyword>
<organism evidence="4 5">
    <name type="scientific">Colletotrichum kahawae</name>
    <name type="common">Coffee berry disease fungus</name>
    <dbReference type="NCBI Taxonomy" id="34407"/>
    <lineage>
        <taxon>Eukaryota</taxon>
        <taxon>Fungi</taxon>
        <taxon>Dikarya</taxon>
        <taxon>Ascomycota</taxon>
        <taxon>Pezizomycotina</taxon>
        <taxon>Sordariomycetes</taxon>
        <taxon>Hypocreomycetidae</taxon>
        <taxon>Glomerellales</taxon>
        <taxon>Glomerellaceae</taxon>
        <taxon>Colletotrichum</taxon>
        <taxon>Colletotrichum gloeosporioides species complex</taxon>
    </lineage>
</organism>
<dbReference type="PANTHER" id="PTHR31001:SF90">
    <property type="entry name" value="CENTROMERE DNA-BINDING PROTEIN COMPLEX CBF3 SUBUNIT B"/>
    <property type="match status" value="1"/>
</dbReference>
<dbReference type="GO" id="GO:0008270">
    <property type="term" value="F:zinc ion binding"/>
    <property type="evidence" value="ECO:0007669"/>
    <property type="project" value="InterPro"/>
</dbReference>
<evidence type="ECO:0000256" key="1">
    <source>
        <dbReference type="ARBA" id="ARBA00004123"/>
    </source>
</evidence>
<evidence type="ECO:0000259" key="3">
    <source>
        <dbReference type="SMART" id="SM00906"/>
    </source>
</evidence>
<dbReference type="EMBL" id="VYYT01000621">
    <property type="protein sequence ID" value="KAK2731004.1"/>
    <property type="molecule type" value="Genomic_DNA"/>
</dbReference>
<accession>A0AAD9Y0M6</accession>
<dbReference type="PANTHER" id="PTHR31001">
    <property type="entry name" value="UNCHARACTERIZED TRANSCRIPTIONAL REGULATORY PROTEIN"/>
    <property type="match status" value="1"/>
</dbReference>
<dbReference type="GO" id="GO:0006351">
    <property type="term" value="P:DNA-templated transcription"/>
    <property type="evidence" value="ECO:0007669"/>
    <property type="project" value="InterPro"/>
</dbReference>
<feature type="domain" description="Xylanolytic transcriptional activator regulatory" evidence="3">
    <location>
        <begin position="145"/>
        <end position="216"/>
    </location>
</feature>
<comment type="caution">
    <text evidence="4">The sequence shown here is derived from an EMBL/GenBank/DDBJ whole genome shotgun (WGS) entry which is preliminary data.</text>
</comment>
<dbReference type="SMART" id="SM00906">
    <property type="entry name" value="Fungal_trans"/>
    <property type="match status" value="1"/>
</dbReference>
<dbReference type="InterPro" id="IPR050613">
    <property type="entry name" value="Sec_Metabolite_Reg"/>
</dbReference>